<sequence length="64" mass="7100">MAYEAKEIEVTASDLPLHCPTKEVSLWCSHPRVFLDITASGQAMCPYCGTKYRLKAGEAVAHHH</sequence>
<dbReference type="Gene3D" id="2.60.260.40">
    <property type="entry name" value="q5lls5 like domains"/>
    <property type="match status" value="1"/>
</dbReference>
<evidence type="ECO:0000313" key="2">
    <source>
        <dbReference type="EMBL" id="ACT51387.1"/>
    </source>
</evidence>
<dbReference type="STRING" id="582744.Msip34_2145"/>
<accession>C6X7C2</accession>
<dbReference type="HOGENOM" id="CLU_083053_4_0_4"/>
<dbReference type="eggNOG" id="COG4391">
    <property type="taxonomic scope" value="Bacteria"/>
</dbReference>
<feature type="domain" description="Zinc finger CHCC-type" evidence="1">
    <location>
        <begin position="19"/>
        <end position="52"/>
    </location>
</feature>
<proteinExistence type="predicted"/>
<dbReference type="Pfam" id="PF10276">
    <property type="entry name" value="zf-CHCC"/>
    <property type="match status" value="1"/>
</dbReference>
<dbReference type="OrthoDB" id="9806844at2"/>
<dbReference type="KEGG" id="mei:Msip34_2145"/>
<gene>
    <name evidence="2" type="ordered locus">Msip34_2145</name>
</gene>
<dbReference type="EMBL" id="CP001674">
    <property type="protein sequence ID" value="ACT51387.1"/>
    <property type="molecule type" value="Genomic_DNA"/>
</dbReference>
<organism evidence="2 3">
    <name type="scientific">Methylovorus glucosotrophus (strain SIP3-4)</name>
    <dbReference type="NCBI Taxonomy" id="582744"/>
    <lineage>
        <taxon>Bacteria</taxon>
        <taxon>Pseudomonadati</taxon>
        <taxon>Pseudomonadota</taxon>
        <taxon>Betaproteobacteria</taxon>
        <taxon>Nitrosomonadales</taxon>
        <taxon>Methylophilaceae</taxon>
        <taxon>Methylovorus</taxon>
    </lineage>
</organism>
<dbReference type="AlphaFoldDB" id="C6X7C2"/>
<evidence type="ECO:0000313" key="3">
    <source>
        <dbReference type="Proteomes" id="UP000002743"/>
    </source>
</evidence>
<dbReference type="Proteomes" id="UP000002743">
    <property type="component" value="Chromosome"/>
</dbReference>
<evidence type="ECO:0000259" key="1">
    <source>
        <dbReference type="Pfam" id="PF10276"/>
    </source>
</evidence>
<keyword evidence="3" id="KW-1185">Reference proteome</keyword>
<reference evidence="3" key="1">
    <citation type="submission" date="2009-07" db="EMBL/GenBank/DDBJ databases">
        <title>Complete sequence of chromosome of Methylovorus sp. SIP3-4.</title>
        <authorList>
            <person name="Lucas S."/>
            <person name="Copeland A."/>
            <person name="Lapidus A."/>
            <person name="Glavina del Rio T."/>
            <person name="Tice H."/>
            <person name="Bruce D."/>
            <person name="Goodwin L."/>
            <person name="Pitluck S."/>
            <person name="Clum A."/>
            <person name="Larimer F."/>
            <person name="Land M."/>
            <person name="Hauser L."/>
            <person name="Kyrpides N."/>
            <person name="Mikhailova N."/>
            <person name="Kayluzhnaya M."/>
            <person name="Chistoserdova L."/>
        </authorList>
    </citation>
    <scope>NUCLEOTIDE SEQUENCE [LARGE SCALE GENOMIC DNA]</scope>
    <source>
        <strain evidence="3">SIP3-4</strain>
    </source>
</reference>
<name>C6X7C2_METGS</name>
<dbReference type="InterPro" id="IPR019401">
    <property type="entry name" value="Znf_CHCC"/>
</dbReference>
<dbReference type="RefSeq" id="WP_013442869.1">
    <property type="nucleotide sequence ID" value="NC_012969.1"/>
</dbReference>
<reference evidence="2 3" key="2">
    <citation type="journal article" date="2011" name="J. Bacteriol.">
        <title>Genomes of three methylotrophs from a single niche uncover genetic and metabolic divergence of Methylophilaceae.</title>
        <authorList>
            <person name="Lapidus A."/>
            <person name="Clum A."/>
            <person name="Labutti K."/>
            <person name="Kaluzhnaya M.G."/>
            <person name="Lim S."/>
            <person name="Beck D.A."/>
            <person name="Glavina Del Rio T."/>
            <person name="Nolan M."/>
            <person name="Mavromatis K."/>
            <person name="Huntemann M."/>
            <person name="Lucas S."/>
            <person name="Lidstrom M.E."/>
            <person name="Ivanova N."/>
            <person name="Chistoserdova L."/>
        </authorList>
    </citation>
    <scope>NUCLEOTIDE SEQUENCE [LARGE SCALE GENOMIC DNA]</scope>
    <source>
        <strain evidence="2 3">SIP3-4</strain>
    </source>
</reference>
<protein>
    <recommendedName>
        <fullName evidence="1">Zinc finger CHCC-type domain-containing protein</fullName>
    </recommendedName>
</protein>